<organism evidence="1 2">
    <name type="scientific">Nocardia amamiensis</name>
    <dbReference type="NCBI Taxonomy" id="404578"/>
    <lineage>
        <taxon>Bacteria</taxon>
        <taxon>Bacillati</taxon>
        <taxon>Actinomycetota</taxon>
        <taxon>Actinomycetes</taxon>
        <taxon>Mycobacteriales</taxon>
        <taxon>Nocardiaceae</taxon>
        <taxon>Nocardia</taxon>
    </lineage>
</organism>
<dbReference type="RefSeq" id="WP_195127516.1">
    <property type="nucleotide sequence ID" value="NZ_JADLQX010000001.1"/>
</dbReference>
<comment type="caution">
    <text evidence="1">The sequence shown here is derived from an EMBL/GenBank/DDBJ whole genome shotgun (WGS) entry which is preliminary data.</text>
</comment>
<keyword evidence="2" id="KW-1185">Reference proteome</keyword>
<evidence type="ECO:0000313" key="1">
    <source>
        <dbReference type="EMBL" id="MBF6296124.1"/>
    </source>
</evidence>
<proteinExistence type="predicted"/>
<name>A0ABS0CHQ5_9NOCA</name>
<accession>A0ABS0CHQ5</accession>
<sequence length="166" mass="18378">MGTTRFVAIQAAWQRRDLYEREFGLRSTVDPDLGALWLEAGLDTGVRVAGMPAAIGRVMRNSLLQLDMRAPAISHADTGCVCGRSRRWQFLSAAAPEDVQLIRGISNDPILVVHRVSAYLGMRVRLPTPGDPRHVWIDPPVPGEMPHFGDFIEGVRHVLTQMSGVR</sequence>
<dbReference type="Proteomes" id="UP000702209">
    <property type="component" value="Unassembled WGS sequence"/>
</dbReference>
<protein>
    <submittedName>
        <fullName evidence="1">Uncharacterized protein</fullName>
    </submittedName>
</protein>
<evidence type="ECO:0000313" key="2">
    <source>
        <dbReference type="Proteomes" id="UP000702209"/>
    </source>
</evidence>
<gene>
    <name evidence="1" type="ORF">IU459_01035</name>
</gene>
<reference evidence="1 2" key="1">
    <citation type="submission" date="2020-10" db="EMBL/GenBank/DDBJ databases">
        <title>Identification of Nocardia species via Next-generation sequencing and recognition of intraspecies genetic diversity.</title>
        <authorList>
            <person name="Li P."/>
            <person name="Li P."/>
            <person name="Lu B."/>
        </authorList>
    </citation>
    <scope>NUCLEOTIDE SEQUENCE [LARGE SCALE GENOMIC DNA]</scope>
    <source>
        <strain evidence="1 2">BJ06-0157</strain>
    </source>
</reference>
<dbReference type="EMBL" id="JADLQX010000001">
    <property type="protein sequence ID" value="MBF6296124.1"/>
    <property type="molecule type" value="Genomic_DNA"/>
</dbReference>